<comment type="caution">
    <text evidence="1">The sequence shown here is derived from an EMBL/GenBank/DDBJ whole genome shotgun (WGS) entry which is preliminary data.</text>
</comment>
<gene>
    <name evidence="1" type="ORF">HID58_002816</name>
</gene>
<proteinExistence type="predicted"/>
<organism evidence="1 2">
    <name type="scientific">Brassica napus</name>
    <name type="common">Rape</name>
    <dbReference type="NCBI Taxonomy" id="3708"/>
    <lineage>
        <taxon>Eukaryota</taxon>
        <taxon>Viridiplantae</taxon>
        <taxon>Streptophyta</taxon>
        <taxon>Embryophyta</taxon>
        <taxon>Tracheophyta</taxon>
        <taxon>Spermatophyta</taxon>
        <taxon>Magnoliopsida</taxon>
        <taxon>eudicotyledons</taxon>
        <taxon>Gunneridae</taxon>
        <taxon>Pentapetalae</taxon>
        <taxon>rosids</taxon>
        <taxon>malvids</taxon>
        <taxon>Brassicales</taxon>
        <taxon>Brassicaceae</taxon>
        <taxon>Brassiceae</taxon>
        <taxon>Brassica</taxon>
    </lineage>
</organism>
<keyword evidence="2" id="KW-1185">Reference proteome</keyword>
<evidence type="ECO:0000313" key="2">
    <source>
        <dbReference type="Proteomes" id="UP000824890"/>
    </source>
</evidence>
<name>A0ABQ8ENL7_BRANA</name>
<protein>
    <submittedName>
        <fullName evidence="1">Uncharacterized protein</fullName>
    </submittedName>
</protein>
<evidence type="ECO:0000313" key="1">
    <source>
        <dbReference type="EMBL" id="KAH0943179.1"/>
    </source>
</evidence>
<dbReference type="EMBL" id="JAGKQM010000001">
    <property type="protein sequence ID" value="KAH0943179.1"/>
    <property type="molecule type" value="Genomic_DNA"/>
</dbReference>
<dbReference type="Proteomes" id="UP000824890">
    <property type="component" value="Unassembled WGS sequence"/>
</dbReference>
<sequence>MMNTCCAVLHDGCWTKVRELYMGDNHDPSLVTLWEQLELGKSCVQILWMRHLINCYGLRNQWSEFSIEDLCLVYRQVYYYYWIPGEESDDMIQQRLRLLDSLVMRKHVNFGELLRSQIHNGVHNPLDDSDVCFPNFIHQILAHQSEVGNMLGDDELMGEPRTMAMSVQAYLRVTNVLNSVLH</sequence>
<reference evidence="1 2" key="1">
    <citation type="submission" date="2021-05" db="EMBL/GenBank/DDBJ databases">
        <title>Genome Assembly of Synthetic Allotetraploid Brassica napus Reveals Homoeologous Exchanges between Subgenomes.</title>
        <authorList>
            <person name="Davis J.T."/>
        </authorList>
    </citation>
    <scope>NUCLEOTIDE SEQUENCE [LARGE SCALE GENOMIC DNA]</scope>
    <source>
        <strain evidence="2">cv. Da-Ae</strain>
        <tissue evidence="1">Seedling</tissue>
    </source>
</reference>
<feature type="non-terminal residue" evidence="1">
    <location>
        <position position="182"/>
    </location>
</feature>
<accession>A0ABQ8ENL7</accession>